<dbReference type="InterPro" id="IPR018967">
    <property type="entry name" value="FeS-contain_CDGSH-typ"/>
</dbReference>
<gene>
    <name evidence="7" type="ORF">C7M84_004929</name>
</gene>
<dbReference type="STRING" id="6689.A0A423TJ74"/>
<proteinExistence type="predicted"/>
<dbReference type="GO" id="GO:0046872">
    <property type="term" value="F:metal ion binding"/>
    <property type="evidence" value="ECO:0007669"/>
    <property type="project" value="UniProtKB-KW"/>
</dbReference>
<keyword evidence="2" id="KW-0479">Metal-binding</keyword>
<evidence type="ECO:0000313" key="7">
    <source>
        <dbReference type="EMBL" id="ROT76483.1"/>
    </source>
</evidence>
<evidence type="ECO:0000256" key="5">
    <source>
        <dbReference type="ARBA" id="ARBA00034078"/>
    </source>
</evidence>
<dbReference type="PANTHER" id="PTHR46491:SF3">
    <property type="entry name" value="CDGSH IRON-SULFUR DOMAIN-CONTAINING PROTEIN 3, MITOCHONDRIAL"/>
    <property type="match status" value="1"/>
</dbReference>
<keyword evidence="4" id="KW-0411">Iron-sulfur</keyword>
<dbReference type="Proteomes" id="UP000283509">
    <property type="component" value="Unassembled WGS sequence"/>
</dbReference>
<evidence type="ECO:0000259" key="6">
    <source>
        <dbReference type="SMART" id="SM00704"/>
    </source>
</evidence>
<dbReference type="GO" id="GO:0051537">
    <property type="term" value="F:2 iron, 2 sulfur cluster binding"/>
    <property type="evidence" value="ECO:0007669"/>
    <property type="project" value="UniProtKB-KW"/>
</dbReference>
<comment type="cofactor">
    <cofactor evidence="5">
        <name>[2Fe-2S] cluster</name>
        <dbReference type="ChEBI" id="CHEBI:190135"/>
    </cofactor>
</comment>
<feature type="domain" description="Iron-binding zinc finger CDGSH type" evidence="6">
    <location>
        <begin position="96"/>
        <end position="133"/>
    </location>
</feature>
<dbReference type="SMART" id="SM00704">
    <property type="entry name" value="ZnF_CDGSH"/>
    <property type="match status" value="2"/>
</dbReference>
<dbReference type="InterPro" id="IPR042216">
    <property type="entry name" value="MitoNEET_CISD"/>
</dbReference>
<evidence type="ECO:0000256" key="3">
    <source>
        <dbReference type="ARBA" id="ARBA00023004"/>
    </source>
</evidence>
<feature type="domain" description="Iron-binding zinc finger CDGSH type" evidence="6">
    <location>
        <begin position="56"/>
        <end position="93"/>
    </location>
</feature>
<sequence>MATTRVISRIPAFFPRRHLSTSTVACGKAVKGPDVVLKEREWQLEFFQDKGKIYDKKPFKFTLKEGKKYIWCCCGNSKTQPFCDGTHLSPFLKIKQKPVVFKAPKTMDVWLCNCKQTNNRPFCDGTHRRPDIQAAIKD</sequence>
<dbReference type="PANTHER" id="PTHR46491">
    <property type="entry name" value="CDGSH IRON SULFUR DOMAIN PROTEIN HOMOLOG"/>
    <property type="match status" value="1"/>
</dbReference>
<dbReference type="OrthoDB" id="15717at2759"/>
<accession>A0A423TJ74</accession>
<organism evidence="7 8">
    <name type="scientific">Penaeus vannamei</name>
    <name type="common">Whiteleg shrimp</name>
    <name type="synonym">Litopenaeus vannamei</name>
    <dbReference type="NCBI Taxonomy" id="6689"/>
    <lineage>
        <taxon>Eukaryota</taxon>
        <taxon>Metazoa</taxon>
        <taxon>Ecdysozoa</taxon>
        <taxon>Arthropoda</taxon>
        <taxon>Crustacea</taxon>
        <taxon>Multicrustacea</taxon>
        <taxon>Malacostraca</taxon>
        <taxon>Eumalacostraca</taxon>
        <taxon>Eucarida</taxon>
        <taxon>Decapoda</taxon>
        <taxon>Dendrobranchiata</taxon>
        <taxon>Penaeoidea</taxon>
        <taxon>Penaeidae</taxon>
        <taxon>Penaeus</taxon>
    </lineage>
</organism>
<evidence type="ECO:0000256" key="1">
    <source>
        <dbReference type="ARBA" id="ARBA00022714"/>
    </source>
</evidence>
<keyword evidence="3" id="KW-0408">Iron</keyword>
<reference evidence="7 8" key="2">
    <citation type="submission" date="2019-01" db="EMBL/GenBank/DDBJ databases">
        <title>The decoding of complex shrimp genome reveals the adaptation for benthos swimmer, frequently molting mechanism and breeding impact on genome.</title>
        <authorList>
            <person name="Sun Y."/>
            <person name="Gao Y."/>
            <person name="Yu Y."/>
        </authorList>
    </citation>
    <scope>NUCLEOTIDE SEQUENCE [LARGE SCALE GENOMIC DNA]</scope>
    <source>
        <tissue evidence="7">Muscle</tissue>
    </source>
</reference>
<keyword evidence="1" id="KW-0001">2Fe-2S</keyword>
<dbReference type="EMBL" id="QCYY01001656">
    <property type="protein sequence ID" value="ROT76483.1"/>
    <property type="molecule type" value="Genomic_DNA"/>
</dbReference>
<protein>
    <submittedName>
        <fullName evidence="7">Putative CDGSH iron-sulfur domain-containing protein 3, mitochondrial</fullName>
    </submittedName>
</protein>
<name>A0A423TJ74_PENVA</name>
<dbReference type="GO" id="GO:0005739">
    <property type="term" value="C:mitochondrion"/>
    <property type="evidence" value="ECO:0007669"/>
    <property type="project" value="TreeGrafter"/>
</dbReference>
<evidence type="ECO:0000256" key="2">
    <source>
        <dbReference type="ARBA" id="ARBA00022723"/>
    </source>
</evidence>
<dbReference type="Gene3D" id="3.40.5.90">
    <property type="entry name" value="CDGSH iron-sulfur domain, mitoNEET-type"/>
    <property type="match status" value="2"/>
</dbReference>
<reference evidence="7 8" key="1">
    <citation type="submission" date="2018-04" db="EMBL/GenBank/DDBJ databases">
        <authorList>
            <person name="Zhang X."/>
            <person name="Yuan J."/>
            <person name="Li F."/>
            <person name="Xiang J."/>
        </authorList>
    </citation>
    <scope>NUCLEOTIDE SEQUENCE [LARGE SCALE GENOMIC DNA]</scope>
    <source>
        <tissue evidence="7">Muscle</tissue>
    </source>
</reference>
<keyword evidence="8" id="KW-1185">Reference proteome</keyword>
<dbReference type="Pfam" id="PF09360">
    <property type="entry name" value="zf-CDGSH"/>
    <property type="match status" value="2"/>
</dbReference>
<evidence type="ECO:0000313" key="8">
    <source>
        <dbReference type="Proteomes" id="UP000283509"/>
    </source>
</evidence>
<evidence type="ECO:0000256" key="4">
    <source>
        <dbReference type="ARBA" id="ARBA00023014"/>
    </source>
</evidence>
<comment type="caution">
    <text evidence="7">The sequence shown here is derived from an EMBL/GenBank/DDBJ whole genome shotgun (WGS) entry which is preliminary data.</text>
</comment>
<dbReference type="InterPro" id="IPR052950">
    <property type="entry name" value="CISD"/>
</dbReference>
<dbReference type="AlphaFoldDB" id="A0A423TJ74"/>